<gene>
    <name evidence="2" type="ORF">L3Y34_007092</name>
</gene>
<sequence>MASTSSQKTSEDVEDTEEDLKKLVSENKEEEEVGECSSEEGSRKVQTTTGRKKLLPPTIRIGVCRCVQCSSENVYWTCKTCCQYTMFCQKCARKARHPHTMKRFRESDRTTFLLQRHLQLVYYNHIVSCEREICLEPCLSQREYRVHFDSCPCRPRSIHDIIVNGEVRFDGTGFTHEDCVDCGLYITCLFLHANDCKAEQCPAQWCNEMREVFDMDSKQIWQISDEMKKKVKDVIIAEWKKVRERQQVILVRDIVDDLLALTV</sequence>
<organism evidence="2 3">
    <name type="scientific">Caenorhabditis briggsae</name>
    <dbReference type="NCBI Taxonomy" id="6238"/>
    <lineage>
        <taxon>Eukaryota</taxon>
        <taxon>Metazoa</taxon>
        <taxon>Ecdysozoa</taxon>
        <taxon>Nematoda</taxon>
        <taxon>Chromadorea</taxon>
        <taxon>Rhabditida</taxon>
        <taxon>Rhabditina</taxon>
        <taxon>Rhabditomorpha</taxon>
        <taxon>Rhabditoidea</taxon>
        <taxon>Rhabditidae</taxon>
        <taxon>Peloderinae</taxon>
        <taxon>Caenorhabditis</taxon>
    </lineage>
</organism>
<name>A0AAE9A1I3_CAEBR</name>
<dbReference type="Gene3D" id="1.20.1020.10">
    <property type="entry name" value="TAZ domain"/>
    <property type="match status" value="1"/>
</dbReference>
<protein>
    <submittedName>
        <fullName evidence="2">Uncharacterized protein</fullName>
    </submittedName>
</protein>
<feature type="compositionally biased region" description="Acidic residues" evidence="1">
    <location>
        <begin position="28"/>
        <end position="38"/>
    </location>
</feature>
<dbReference type="AlphaFoldDB" id="A0AAE9A1I3"/>
<feature type="region of interest" description="Disordered" evidence="1">
    <location>
        <begin position="1"/>
        <end position="50"/>
    </location>
</feature>
<evidence type="ECO:0000313" key="2">
    <source>
        <dbReference type="EMBL" id="ULT87689.1"/>
    </source>
</evidence>
<evidence type="ECO:0000313" key="3">
    <source>
        <dbReference type="Proteomes" id="UP000827892"/>
    </source>
</evidence>
<evidence type="ECO:0000256" key="1">
    <source>
        <dbReference type="SAM" id="MobiDB-lite"/>
    </source>
</evidence>
<reference evidence="2 3" key="1">
    <citation type="submission" date="2022-02" db="EMBL/GenBank/DDBJ databases">
        <title>Chromosome-level reference genomes for two strains of Caenorhabditis briggsae: an improved platform for comparative genomics.</title>
        <authorList>
            <person name="Stevens L."/>
            <person name="Andersen E.C."/>
        </authorList>
    </citation>
    <scope>NUCLEOTIDE SEQUENCE [LARGE SCALE GENOMIC DNA]</scope>
    <source>
        <strain evidence="2">QX1410_ONT</strain>
        <tissue evidence="2">Whole-organism</tissue>
    </source>
</reference>
<proteinExistence type="predicted"/>
<dbReference type="InterPro" id="IPR035898">
    <property type="entry name" value="TAZ_dom_sf"/>
</dbReference>
<dbReference type="EMBL" id="CP090895">
    <property type="protein sequence ID" value="ULT87689.1"/>
    <property type="molecule type" value="Genomic_DNA"/>
</dbReference>
<dbReference type="Proteomes" id="UP000827892">
    <property type="component" value="Chromosome V"/>
</dbReference>
<accession>A0AAE9A1I3</accession>